<gene>
    <name evidence="1" type="ORF">CEXT_447471</name>
</gene>
<name>A0AAV4USI6_CAEEX</name>
<dbReference type="EMBL" id="BPLR01013365">
    <property type="protein sequence ID" value="GIY60706.1"/>
    <property type="molecule type" value="Genomic_DNA"/>
</dbReference>
<sequence length="106" mass="12079">MTVLYVEIALRTWPERNWQIANEATYRRGRIFPLARDAFLLPHAALDIASCLQRYAVALVCTLSLFKLILFTTGGTACKVHFSIFVHSVTHVNGHTEIKKKLELHD</sequence>
<comment type="caution">
    <text evidence="1">The sequence shown here is derived from an EMBL/GenBank/DDBJ whole genome shotgun (WGS) entry which is preliminary data.</text>
</comment>
<evidence type="ECO:0000313" key="1">
    <source>
        <dbReference type="EMBL" id="GIY60706.1"/>
    </source>
</evidence>
<reference evidence="1 2" key="1">
    <citation type="submission" date="2021-06" db="EMBL/GenBank/DDBJ databases">
        <title>Caerostris extrusa draft genome.</title>
        <authorList>
            <person name="Kono N."/>
            <person name="Arakawa K."/>
        </authorList>
    </citation>
    <scope>NUCLEOTIDE SEQUENCE [LARGE SCALE GENOMIC DNA]</scope>
</reference>
<dbReference type="Proteomes" id="UP001054945">
    <property type="component" value="Unassembled WGS sequence"/>
</dbReference>
<dbReference type="AlphaFoldDB" id="A0AAV4USI6"/>
<accession>A0AAV4USI6</accession>
<protein>
    <submittedName>
        <fullName evidence="1">Uncharacterized protein</fullName>
    </submittedName>
</protein>
<evidence type="ECO:0000313" key="2">
    <source>
        <dbReference type="Proteomes" id="UP001054945"/>
    </source>
</evidence>
<keyword evidence="2" id="KW-1185">Reference proteome</keyword>
<proteinExistence type="predicted"/>
<organism evidence="1 2">
    <name type="scientific">Caerostris extrusa</name>
    <name type="common">Bark spider</name>
    <name type="synonym">Caerostris bankana</name>
    <dbReference type="NCBI Taxonomy" id="172846"/>
    <lineage>
        <taxon>Eukaryota</taxon>
        <taxon>Metazoa</taxon>
        <taxon>Ecdysozoa</taxon>
        <taxon>Arthropoda</taxon>
        <taxon>Chelicerata</taxon>
        <taxon>Arachnida</taxon>
        <taxon>Araneae</taxon>
        <taxon>Araneomorphae</taxon>
        <taxon>Entelegynae</taxon>
        <taxon>Araneoidea</taxon>
        <taxon>Araneidae</taxon>
        <taxon>Caerostris</taxon>
    </lineage>
</organism>